<dbReference type="EMBL" id="JAPCWZ010000003">
    <property type="protein sequence ID" value="KAK8875126.1"/>
    <property type="molecule type" value="Genomic_DNA"/>
</dbReference>
<reference evidence="4 5" key="1">
    <citation type="journal article" date="2024" name="IMA Fungus">
        <title>Apiospora arundinis, a panoply of carbohydrate-active enzymes and secondary metabolites.</title>
        <authorList>
            <person name="Sorensen T."/>
            <person name="Petersen C."/>
            <person name="Muurmann A.T."/>
            <person name="Christiansen J.V."/>
            <person name="Brundto M.L."/>
            <person name="Overgaard C.K."/>
            <person name="Boysen A.T."/>
            <person name="Wollenberg R.D."/>
            <person name="Larsen T.O."/>
            <person name="Sorensen J.L."/>
            <person name="Nielsen K.L."/>
            <person name="Sondergaard T.E."/>
        </authorList>
    </citation>
    <scope>NUCLEOTIDE SEQUENCE [LARGE SCALE GENOMIC DNA]</scope>
    <source>
        <strain evidence="4 5">AAU 773</strain>
    </source>
</reference>
<keyword evidence="3" id="KW-0560">Oxidoreductase</keyword>
<evidence type="ECO:0000313" key="5">
    <source>
        <dbReference type="Proteomes" id="UP001390339"/>
    </source>
</evidence>
<evidence type="ECO:0000256" key="3">
    <source>
        <dbReference type="ARBA" id="ARBA00023002"/>
    </source>
</evidence>
<gene>
    <name evidence="4" type="ORF">PGQ11_005640</name>
</gene>
<keyword evidence="2" id="KW-0521">NADP</keyword>
<evidence type="ECO:0000256" key="2">
    <source>
        <dbReference type="ARBA" id="ARBA00022857"/>
    </source>
</evidence>
<protein>
    <submittedName>
        <fullName evidence="4">WW domain-containing oxidoreductase</fullName>
    </submittedName>
</protein>
<dbReference type="PANTHER" id="PTHR24320:SF252">
    <property type="entry name" value="DEHYDROGENASE_REDUCTASE FAMILY PROTEIN, PUTATIVE (AFU_ORTHOLOGUE AFUA_3G08550)-RELATED"/>
    <property type="match status" value="1"/>
</dbReference>
<comment type="similarity">
    <text evidence="1">Belongs to the short-chain dehydrogenases/reductases (SDR) family.</text>
</comment>
<dbReference type="Proteomes" id="UP001390339">
    <property type="component" value="Unassembled WGS sequence"/>
</dbReference>
<keyword evidence="5" id="KW-1185">Reference proteome</keyword>
<dbReference type="Gene3D" id="3.40.50.720">
    <property type="entry name" value="NAD(P)-binding Rossmann-like Domain"/>
    <property type="match status" value="1"/>
</dbReference>
<sequence>MSTEKIPLSEVAPICAWRRQSKAKLAPPAAADFEGKAVLFIGATGVILSEAARILADLQPTTIILGVRNVEKGEALADGLRKSHTKLDVKIWEVDFLSFESVKRLATTINDYGRIDAIVMGTAAIQHETKLTKDGWEETLQLLHLSTALLMALILPQILASEAESGRPPVVLSSISSLSIRTAARAIKLPAAPEESFLGRFRRLDLTAEEQAYQYGVTKIINLCWIRELCARLPPPPAPPSSSGPHSSSAASANVHIHAPDPGVCASPLSTNNTPSKVFLWLFGRPVEMSARVVVNSCRPIAGSHGKLLVDYDVAPFPEYMDRKLGLEMRSRIWSETREALIEAVPETESFFTALSDETAVLLC</sequence>
<dbReference type="InterPro" id="IPR036291">
    <property type="entry name" value="NAD(P)-bd_dom_sf"/>
</dbReference>
<organism evidence="4 5">
    <name type="scientific">Apiospora arundinis</name>
    <dbReference type="NCBI Taxonomy" id="335852"/>
    <lineage>
        <taxon>Eukaryota</taxon>
        <taxon>Fungi</taxon>
        <taxon>Dikarya</taxon>
        <taxon>Ascomycota</taxon>
        <taxon>Pezizomycotina</taxon>
        <taxon>Sordariomycetes</taxon>
        <taxon>Xylariomycetidae</taxon>
        <taxon>Amphisphaeriales</taxon>
        <taxon>Apiosporaceae</taxon>
        <taxon>Apiospora</taxon>
    </lineage>
</organism>
<accession>A0ABR2JCA6</accession>
<dbReference type="PANTHER" id="PTHR24320">
    <property type="entry name" value="RETINOL DEHYDROGENASE"/>
    <property type="match status" value="1"/>
</dbReference>
<evidence type="ECO:0000256" key="1">
    <source>
        <dbReference type="ARBA" id="ARBA00006484"/>
    </source>
</evidence>
<proteinExistence type="inferred from homology"/>
<name>A0ABR2JCA6_9PEZI</name>
<evidence type="ECO:0000313" key="4">
    <source>
        <dbReference type="EMBL" id="KAK8875126.1"/>
    </source>
</evidence>
<comment type="caution">
    <text evidence="4">The sequence shown here is derived from an EMBL/GenBank/DDBJ whole genome shotgun (WGS) entry which is preliminary data.</text>
</comment>
<dbReference type="SUPFAM" id="SSF51735">
    <property type="entry name" value="NAD(P)-binding Rossmann-fold domains"/>
    <property type="match status" value="1"/>
</dbReference>